<name>A0A6P1EGK5_LENHI</name>
<keyword evidence="2" id="KW-0560">Oxidoreductase</keyword>
<dbReference type="SMR" id="A0A6P1EGK5"/>
<dbReference type="PANTHER" id="PTHR43482:SF1">
    <property type="entry name" value="PROTEIN AST1-RELATED"/>
    <property type="match status" value="1"/>
</dbReference>
<evidence type="ECO:0000256" key="2">
    <source>
        <dbReference type="RuleBase" id="RU364000"/>
    </source>
</evidence>
<dbReference type="AlphaFoldDB" id="A0A6P1EGK5"/>
<dbReference type="GeneID" id="69059383"/>
<dbReference type="Pfam" id="PF00107">
    <property type="entry name" value="ADH_zinc_N"/>
    <property type="match status" value="1"/>
</dbReference>
<dbReference type="PANTHER" id="PTHR43482">
    <property type="entry name" value="PROTEIN AST1-RELATED"/>
    <property type="match status" value="1"/>
</dbReference>
<proteinExistence type="inferred from homology"/>
<dbReference type="EMBL" id="CP047121">
    <property type="protein sequence ID" value="QHB53124.1"/>
    <property type="molecule type" value="Genomic_DNA"/>
</dbReference>
<dbReference type="SUPFAM" id="SSF50129">
    <property type="entry name" value="GroES-like"/>
    <property type="match status" value="1"/>
</dbReference>
<reference evidence="4 5" key="1">
    <citation type="submission" date="2019-12" db="EMBL/GenBank/DDBJ databases">
        <title>Lactobacillus hilgardii FLUB.</title>
        <authorList>
            <person name="Gustaw K."/>
        </authorList>
    </citation>
    <scope>NUCLEOTIDE SEQUENCE [LARGE SCALE GENOMIC DNA]</scope>
    <source>
        <strain evidence="4 5">FLUB</strain>
    </source>
</reference>
<dbReference type="InterPro" id="IPR013154">
    <property type="entry name" value="ADH-like_N"/>
</dbReference>
<dbReference type="Pfam" id="PF08240">
    <property type="entry name" value="ADH_N"/>
    <property type="match status" value="1"/>
</dbReference>
<keyword evidence="2" id="KW-0479">Metal-binding</keyword>
<dbReference type="CDD" id="cd08252">
    <property type="entry name" value="AL_MDR"/>
    <property type="match status" value="1"/>
</dbReference>
<dbReference type="GO" id="GO:0016491">
    <property type="term" value="F:oxidoreductase activity"/>
    <property type="evidence" value="ECO:0007669"/>
    <property type="project" value="UniProtKB-KW"/>
</dbReference>
<dbReference type="Gene3D" id="3.90.180.10">
    <property type="entry name" value="Medium-chain alcohol dehydrogenases, catalytic domain"/>
    <property type="match status" value="1"/>
</dbReference>
<dbReference type="InterPro" id="IPR013149">
    <property type="entry name" value="ADH-like_C"/>
</dbReference>
<accession>A0A6P1EGK5</accession>
<gene>
    <name evidence="4" type="ORF">GQR93_13455</name>
</gene>
<feature type="domain" description="Enoyl reductase (ER)" evidence="3">
    <location>
        <begin position="13"/>
        <end position="336"/>
    </location>
</feature>
<dbReference type="NCBIfam" id="TIGR02817">
    <property type="entry name" value="adh_fam_1"/>
    <property type="match status" value="1"/>
</dbReference>
<dbReference type="SUPFAM" id="SSF51735">
    <property type="entry name" value="NAD(P)-binding Rossmann-fold domains"/>
    <property type="match status" value="1"/>
</dbReference>
<evidence type="ECO:0000313" key="4">
    <source>
        <dbReference type="EMBL" id="QHB53124.1"/>
    </source>
</evidence>
<sequence length="340" mass="37569">MKAIGFTKPLPISDPKSLETFELDRPSPKGRDLLVQIISTSVNPVDVQVRGNGHHTLKKPKVIGWDAYGQVVEVGSDVSIFNIGDKVFYAGSFIRSGSDSEYQLVDERLVGHAPKKLTAAQIGGMPLTSLTAWEVLFERLQINPDQPEKNADKTILIINGSGGVGSIATQLAHMAGLRVIASASRPETINWVKKNGADKTVNHRLNLVSEVRKLGFHYVDYILNLNDLDGHWGEIAELIKPGGKVGAITENKHGIDLQKLTKKCASFHWEWMYSKSYYHTDDMVTQHQILDRVATLLDNGVIHSTVTKTLTPINVDNLKRAHQEVETNHMIGKIAISNES</sequence>
<dbReference type="InterPro" id="IPR014182">
    <property type="entry name" value="ADH_Zn_typ-1"/>
</dbReference>
<dbReference type="Gene3D" id="3.40.50.720">
    <property type="entry name" value="NAD(P)-binding Rossmann-like Domain"/>
    <property type="match status" value="1"/>
</dbReference>
<dbReference type="InterPro" id="IPR011032">
    <property type="entry name" value="GroES-like_sf"/>
</dbReference>
<dbReference type="GO" id="GO:0008270">
    <property type="term" value="F:zinc ion binding"/>
    <property type="evidence" value="ECO:0007669"/>
    <property type="project" value="InterPro"/>
</dbReference>
<dbReference type="SMART" id="SM00829">
    <property type="entry name" value="PKS_ER"/>
    <property type="match status" value="1"/>
</dbReference>
<protein>
    <recommendedName>
        <fullName evidence="2">Zinc-type alcohol dehydrogenase-like protein</fullName>
    </recommendedName>
</protein>
<organism evidence="4 5">
    <name type="scientific">Lentilactobacillus hilgardii</name>
    <name type="common">Lactobacillus hilgardii</name>
    <dbReference type="NCBI Taxonomy" id="1588"/>
    <lineage>
        <taxon>Bacteria</taxon>
        <taxon>Bacillati</taxon>
        <taxon>Bacillota</taxon>
        <taxon>Bacilli</taxon>
        <taxon>Lactobacillales</taxon>
        <taxon>Lactobacillaceae</taxon>
        <taxon>Lentilactobacillus</taxon>
    </lineage>
</organism>
<dbReference type="Proteomes" id="UP000465035">
    <property type="component" value="Chromosome"/>
</dbReference>
<comment type="similarity">
    <text evidence="1 2">Belongs to the zinc-containing alcohol dehydrogenase family. Quinone oxidoreductase subfamily.</text>
</comment>
<dbReference type="RefSeq" id="WP_003550555.1">
    <property type="nucleotide sequence ID" value="NZ_CABKOL010000106.1"/>
</dbReference>
<dbReference type="InterPro" id="IPR020843">
    <property type="entry name" value="ER"/>
</dbReference>
<keyword evidence="2" id="KW-0862">Zinc</keyword>
<evidence type="ECO:0000313" key="5">
    <source>
        <dbReference type="Proteomes" id="UP000465035"/>
    </source>
</evidence>
<evidence type="ECO:0000259" key="3">
    <source>
        <dbReference type="SMART" id="SM00829"/>
    </source>
</evidence>
<dbReference type="InterPro" id="IPR052585">
    <property type="entry name" value="Lipid_raft_assoc_Zn_ADH"/>
</dbReference>
<evidence type="ECO:0000256" key="1">
    <source>
        <dbReference type="ARBA" id="ARBA00010371"/>
    </source>
</evidence>
<dbReference type="InterPro" id="IPR036291">
    <property type="entry name" value="NAD(P)-bd_dom_sf"/>
</dbReference>